<reference evidence="1 2" key="1">
    <citation type="submission" date="2021-10" db="EMBL/GenBank/DDBJ databases">
        <title>Anaerobic single-cell dispensing facilitates the cultivation of human gut bacteria.</title>
        <authorList>
            <person name="Afrizal A."/>
        </authorList>
    </citation>
    <scope>NUCLEOTIDE SEQUENCE [LARGE SCALE GENOMIC DNA]</scope>
    <source>
        <strain evidence="1 2">CLA-AA-H224</strain>
    </source>
</reference>
<evidence type="ECO:0000313" key="2">
    <source>
        <dbReference type="Proteomes" id="UP001198200"/>
    </source>
</evidence>
<proteinExistence type="predicted"/>
<sequence>MEFQTDIFEGVEPPSSSKYNLIGTKLPTSQDVYFVSKWHELFERYEMARIFLRKTEEENWDYWFNKVDDEVAQKGIELMFKSQMLETALINYNILVDLTWTMTYVSAEYVLYKFDNEGNVTNADEIIGMHSIEKSLDMLRKTENGVSTPHAEGNPFQYLKVMRPEFSDAIDLIVEFWKEFSESKIRNIYNYIKHKGTPCYKEIEALGDTRFFNLIIGKESYPTDIRDVRKVLSIDELIDELRKFDDEKLYPYITGLIEKLKVAVDPSPMII</sequence>
<dbReference type="RefSeq" id="WP_308732635.1">
    <property type="nucleotide sequence ID" value="NZ_JAJEQN010000085.1"/>
</dbReference>
<gene>
    <name evidence="1" type="ORF">LKD48_16330</name>
</gene>
<keyword evidence="2" id="KW-1185">Reference proteome</keyword>
<comment type="caution">
    <text evidence="1">The sequence shown here is derived from an EMBL/GenBank/DDBJ whole genome shotgun (WGS) entry which is preliminary data.</text>
</comment>
<accession>A0AAE3JDZ8</accession>
<name>A0AAE3JDZ8_9FIRM</name>
<organism evidence="1 2">
    <name type="scientific">Anthropogastromicrobium aceti</name>
    <dbReference type="NCBI Taxonomy" id="2981768"/>
    <lineage>
        <taxon>Bacteria</taxon>
        <taxon>Bacillati</taxon>
        <taxon>Bacillota</taxon>
        <taxon>Clostridia</taxon>
        <taxon>Lachnospirales</taxon>
        <taxon>Lachnospiraceae</taxon>
        <taxon>Anthropogastromicrobium</taxon>
    </lineage>
</organism>
<dbReference type="Proteomes" id="UP001198200">
    <property type="component" value="Unassembled WGS sequence"/>
</dbReference>
<dbReference type="AlphaFoldDB" id="A0AAE3JDZ8"/>
<protein>
    <submittedName>
        <fullName evidence="1">Uncharacterized protein</fullName>
    </submittedName>
</protein>
<dbReference type="EMBL" id="JAJEQN010000085">
    <property type="protein sequence ID" value="MCC2223163.1"/>
    <property type="molecule type" value="Genomic_DNA"/>
</dbReference>
<evidence type="ECO:0000313" key="1">
    <source>
        <dbReference type="EMBL" id="MCC2223163.1"/>
    </source>
</evidence>